<dbReference type="SUPFAM" id="SSF55785">
    <property type="entry name" value="PYP-like sensor domain (PAS domain)"/>
    <property type="match status" value="2"/>
</dbReference>
<dbReference type="PANTHER" id="PTHR44757:SF2">
    <property type="entry name" value="BIOFILM ARCHITECTURE MAINTENANCE PROTEIN MBAA"/>
    <property type="match status" value="1"/>
</dbReference>
<dbReference type="InterPro" id="IPR001610">
    <property type="entry name" value="PAC"/>
</dbReference>
<name>A0A8X8GIB9_ACIGI</name>
<feature type="domain" description="EAL" evidence="4">
    <location>
        <begin position="695"/>
        <end position="948"/>
    </location>
</feature>
<dbReference type="InterPro" id="IPR035965">
    <property type="entry name" value="PAS-like_dom_sf"/>
</dbReference>
<dbReference type="SMART" id="SM00267">
    <property type="entry name" value="GGDEF"/>
    <property type="match status" value="1"/>
</dbReference>
<dbReference type="InterPro" id="IPR000700">
    <property type="entry name" value="PAS-assoc_C"/>
</dbReference>
<reference evidence="6" key="1">
    <citation type="submission" date="2021-07" db="EMBL/GenBank/DDBJ databases">
        <authorList>
            <person name="Fernandez M."/>
            <person name="Pereira P."/>
            <person name="Torres Tejerizo G.A."/>
            <person name="Gonzalez P."/>
            <person name="Agostini E."/>
        </authorList>
    </citation>
    <scope>NUCLEOTIDE SEQUENCE</scope>
    <source>
        <strain evidence="6">SFC 500-1A</strain>
    </source>
</reference>
<dbReference type="CDD" id="cd01949">
    <property type="entry name" value="GGDEF"/>
    <property type="match status" value="1"/>
</dbReference>
<dbReference type="InterPro" id="IPR000014">
    <property type="entry name" value="PAS"/>
</dbReference>
<evidence type="ECO:0000259" key="5">
    <source>
        <dbReference type="PROSITE" id="PS50887"/>
    </source>
</evidence>
<dbReference type="SMART" id="SM00052">
    <property type="entry name" value="EAL"/>
    <property type="match status" value="1"/>
</dbReference>
<feature type="transmembrane region" description="Helical" evidence="1">
    <location>
        <begin position="57"/>
        <end position="77"/>
    </location>
</feature>
<dbReference type="PROSITE" id="PS50113">
    <property type="entry name" value="PAC"/>
    <property type="match status" value="1"/>
</dbReference>
<keyword evidence="1" id="KW-1133">Transmembrane helix</keyword>
<dbReference type="AlphaFoldDB" id="A0A8X8GIB9"/>
<dbReference type="Pfam" id="PF00990">
    <property type="entry name" value="GGDEF"/>
    <property type="match status" value="1"/>
</dbReference>
<feature type="transmembrane region" description="Helical" evidence="1">
    <location>
        <begin position="123"/>
        <end position="144"/>
    </location>
</feature>
<dbReference type="InterPro" id="IPR013655">
    <property type="entry name" value="PAS_fold_3"/>
</dbReference>
<dbReference type="NCBIfam" id="TIGR00229">
    <property type="entry name" value="sensory_box"/>
    <property type="match status" value="2"/>
</dbReference>
<organism evidence="6 7">
    <name type="scientific">Acinetobacter guillouiae</name>
    <name type="common">Acinetobacter genomosp. 11</name>
    <dbReference type="NCBI Taxonomy" id="106649"/>
    <lineage>
        <taxon>Bacteria</taxon>
        <taxon>Pseudomonadati</taxon>
        <taxon>Pseudomonadota</taxon>
        <taxon>Gammaproteobacteria</taxon>
        <taxon>Moraxellales</taxon>
        <taxon>Moraxellaceae</taxon>
        <taxon>Acinetobacter</taxon>
    </lineage>
</organism>
<dbReference type="CDD" id="cd01948">
    <property type="entry name" value="EAL"/>
    <property type="match status" value="1"/>
</dbReference>
<sequence length="953" mass="110947">MNDVQEELLSYDVNSSNIRKITKDIRIFFIWVFFTCICDALIYIYLFNNSSELLNGWFILTILFILSGFFSSTYLLQQNKVQEFKHLDLFFQFSCLILGSLFGIGVYIINLEFMMMPNVVDPFFSFLLSSFLLSFSYVLAMNFLNQRFSYFIALFVPSAIPVLTLPLLFPQNTNEIYSTIFIVWFSLLFFSTYASHKIYINSEILDLKNKFLFKQSQEQLANYKGLEIQLKNEISKTQVMKSELQLHNHLLEQKVKERIFDFKQMNDRLENHQANLAFAHETAGIHSWVWNIEKRTFEISDSKNGAEFKQLNLKHNSVDEYVHPDDIVNYKTILKQHLKGKTERFEAIYRVKRDGQWCWIQDIGKVVSKNTNNKPLRMVGIQRDIQKEKTDQEKLKLAANVLAQVAEGVFILDNNLCYLEVNPYFEKLLDYKQHNIVGNHLFDITINNNSHTQQMYNVITQSLIQKGEFESELQIDFTSGKKLALWVHINAIYDEKNKFSNYVGIITDLTDRKKQEQRLSYLEHYDILTDLPNRFYFKQQLHNYLIHYSDSFKNFAVLRINIDRFKLFNEFMSHKEGDELLKQVAHRLRLCCPNASLIAYLNNDDFAVIYNLSSNNINIHQHTQHILDAFKQPFDVKEQEQTITISIGVALYPEHGLQLDSLNGHAESALHEAKRLGGNTVYFYSNKKTPLLNQGINLENELRKAIKHKELTVHYQPKICVKTQRIYGFEALVRWQHPTLGYILPDIFIPLAEETSLISDIGLIVLHETCKQIQQWQSLGFDHFRVSINIVAQQIYRGQLVKDIDYALKKYNISGDMLELELTESSLFDKSEEVNFLLQQLKDRHISISLDDFGTGYSSLAYLTSYPFDILKIDRAFISKIGQEKDEAIVNAIIAMGNAIGITLVAEGVETKEQALFLQKHGCYILQGFYFSKALSSADSTKYLEQHKLIKIC</sequence>
<dbReference type="NCBIfam" id="TIGR00254">
    <property type="entry name" value="GGDEF"/>
    <property type="match status" value="1"/>
</dbReference>
<dbReference type="SMART" id="SM00086">
    <property type="entry name" value="PAC"/>
    <property type="match status" value="2"/>
</dbReference>
<dbReference type="PROSITE" id="PS50883">
    <property type="entry name" value="EAL"/>
    <property type="match status" value="1"/>
</dbReference>
<dbReference type="Pfam" id="PF00563">
    <property type="entry name" value="EAL"/>
    <property type="match status" value="1"/>
</dbReference>
<gene>
    <name evidence="6" type="ORF">KW868_14315</name>
</gene>
<dbReference type="EMBL" id="JAHWXT010000005">
    <property type="protein sequence ID" value="MCF0265623.1"/>
    <property type="molecule type" value="Genomic_DNA"/>
</dbReference>
<dbReference type="Gene3D" id="3.30.450.20">
    <property type="entry name" value="PAS domain"/>
    <property type="match status" value="2"/>
</dbReference>
<proteinExistence type="predicted"/>
<feature type="domain" description="PAS" evidence="2">
    <location>
        <begin position="391"/>
        <end position="442"/>
    </location>
</feature>
<dbReference type="Pfam" id="PF08447">
    <property type="entry name" value="PAS_3"/>
    <property type="match status" value="1"/>
</dbReference>
<accession>A0A8X8GIB9</accession>
<dbReference type="PANTHER" id="PTHR44757">
    <property type="entry name" value="DIGUANYLATE CYCLASE DGCP"/>
    <property type="match status" value="1"/>
</dbReference>
<dbReference type="CDD" id="cd00130">
    <property type="entry name" value="PAS"/>
    <property type="match status" value="2"/>
</dbReference>
<dbReference type="Gene3D" id="3.30.70.270">
    <property type="match status" value="1"/>
</dbReference>
<dbReference type="InterPro" id="IPR029787">
    <property type="entry name" value="Nucleotide_cyclase"/>
</dbReference>
<feature type="transmembrane region" description="Helical" evidence="1">
    <location>
        <begin position="176"/>
        <end position="194"/>
    </location>
</feature>
<dbReference type="Pfam" id="PF13426">
    <property type="entry name" value="PAS_9"/>
    <property type="match status" value="1"/>
</dbReference>
<evidence type="ECO:0000256" key="1">
    <source>
        <dbReference type="SAM" id="Phobius"/>
    </source>
</evidence>
<dbReference type="InterPro" id="IPR000160">
    <property type="entry name" value="GGDEF_dom"/>
</dbReference>
<protein>
    <submittedName>
        <fullName evidence="6">EAL domain-containing protein</fullName>
    </submittedName>
</protein>
<feature type="domain" description="PAC" evidence="3">
    <location>
        <begin position="469"/>
        <end position="521"/>
    </location>
</feature>
<evidence type="ECO:0000259" key="3">
    <source>
        <dbReference type="PROSITE" id="PS50113"/>
    </source>
</evidence>
<evidence type="ECO:0000313" key="7">
    <source>
        <dbReference type="Proteomes" id="UP000887320"/>
    </source>
</evidence>
<feature type="domain" description="GGDEF" evidence="5">
    <location>
        <begin position="553"/>
        <end position="686"/>
    </location>
</feature>
<feature type="transmembrane region" description="Helical" evidence="1">
    <location>
        <begin position="89"/>
        <end position="111"/>
    </location>
</feature>
<dbReference type="PROSITE" id="PS50887">
    <property type="entry name" value="GGDEF"/>
    <property type="match status" value="1"/>
</dbReference>
<comment type="caution">
    <text evidence="6">The sequence shown here is derived from an EMBL/GenBank/DDBJ whole genome shotgun (WGS) entry which is preliminary data.</text>
</comment>
<dbReference type="SUPFAM" id="SSF55073">
    <property type="entry name" value="Nucleotide cyclase"/>
    <property type="match status" value="1"/>
</dbReference>
<dbReference type="InterPro" id="IPR035919">
    <property type="entry name" value="EAL_sf"/>
</dbReference>
<feature type="transmembrane region" description="Helical" evidence="1">
    <location>
        <begin position="27"/>
        <end position="45"/>
    </location>
</feature>
<dbReference type="SUPFAM" id="SSF141868">
    <property type="entry name" value="EAL domain-like"/>
    <property type="match status" value="1"/>
</dbReference>
<keyword evidence="1" id="KW-0812">Transmembrane</keyword>
<evidence type="ECO:0000259" key="4">
    <source>
        <dbReference type="PROSITE" id="PS50883"/>
    </source>
</evidence>
<dbReference type="Proteomes" id="UP000887320">
    <property type="component" value="Unassembled WGS sequence"/>
</dbReference>
<dbReference type="InterPro" id="IPR001633">
    <property type="entry name" value="EAL_dom"/>
</dbReference>
<dbReference type="SMART" id="SM00091">
    <property type="entry name" value="PAS"/>
    <property type="match status" value="2"/>
</dbReference>
<feature type="transmembrane region" description="Helical" evidence="1">
    <location>
        <begin position="151"/>
        <end position="170"/>
    </location>
</feature>
<evidence type="ECO:0000313" key="6">
    <source>
        <dbReference type="EMBL" id="MCF0265623.1"/>
    </source>
</evidence>
<dbReference type="InterPro" id="IPR052155">
    <property type="entry name" value="Biofilm_reg_signaling"/>
</dbReference>
<dbReference type="PROSITE" id="PS50112">
    <property type="entry name" value="PAS"/>
    <property type="match status" value="1"/>
</dbReference>
<evidence type="ECO:0000259" key="2">
    <source>
        <dbReference type="PROSITE" id="PS50112"/>
    </source>
</evidence>
<dbReference type="RefSeq" id="WP_326492180.1">
    <property type="nucleotide sequence ID" value="NZ_JAHWXT010000005.1"/>
</dbReference>
<dbReference type="InterPro" id="IPR043128">
    <property type="entry name" value="Rev_trsase/Diguanyl_cyclase"/>
</dbReference>
<keyword evidence="1" id="KW-0472">Membrane</keyword>
<dbReference type="Gene3D" id="3.20.20.450">
    <property type="entry name" value="EAL domain"/>
    <property type="match status" value="1"/>
</dbReference>